<evidence type="ECO:0000313" key="5">
    <source>
        <dbReference type="Proteomes" id="UP000285123"/>
    </source>
</evidence>
<sequence>MRYFRWLVTLAMPLTLAACSLMPSSEFPREHDVDLDRFMGKWYVIAHIPPGPTENAYNSIERYEQTEPGRIETVFTYREGSFDGEMQTMEPTGYVTEGSGNAVWGMQFFWPLKMQYVISYVGPDYDTTIVAREKRDYVWIMARKPQIDRETYNDLVKRVGEMGYDVGKLRSVPQQPLDERSDG</sequence>
<dbReference type="InterPro" id="IPR022271">
    <property type="entry name" value="Lipocalin_ApoD"/>
</dbReference>
<dbReference type="OrthoDB" id="9793905at2"/>
<reference evidence="4 5" key="1">
    <citation type="submission" date="2013-10" db="EMBL/GenBank/DDBJ databases">
        <title>Salinisphaera halophila YIM 95161 Genome Sequencing.</title>
        <authorList>
            <person name="Lai Q."/>
            <person name="Li C."/>
            <person name="Shao Z."/>
        </authorList>
    </citation>
    <scope>NUCLEOTIDE SEQUENCE [LARGE SCALE GENOMIC DNA]</scope>
    <source>
        <strain evidence="4 5">YIM 95161</strain>
    </source>
</reference>
<dbReference type="Proteomes" id="UP000285123">
    <property type="component" value="Unassembled WGS sequence"/>
</dbReference>
<dbReference type="PROSITE" id="PS00213">
    <property type="entry name" value="LIPOCALIN"/>
    <property type="match status" value="1"/>
</dbReference>
<accession>A0A423PNN7</accession>
<feature type="domain" description="Lipocalin/cytosolic fatty-acid binding" evidence="3">
    <location>
        <begin position="33"/>
        <end position="174"/>
    </location>
</feature>
<evidence type="ECO:0000313" key="4">
    <source>
        <dbReference type="EMBL" id="ROO27224.1"/>
    </source>
</evidence>
<dbReference type="PRINTS" id="PR01171">
    <property type="entry name" value="BCTLIPOCALIN"/>
</dbReference>
<evidence type="ECO:0000256" key="2">
    <source>
        <dbReference type="PIRNR" id="PIRNR036893"/>
    </source>
</evidence>
<dbReference type="PROSITE" id="PS51257">
    <property type="entry name" value="PROKAR_LIPOPROTEIN"/>
    <property type="match status" value="1"/>
</dbReference>
<dbReference type="InterPro" id="IPR047202">
    <property type="entry name" value="Lipocalin_Blc-like_dom"/>
</dbReference>
<dbReference type="Gene3D" id="2.40.128.20">
    <property type="match status" value="1"/>
</dbReference>
<feature type="signal peptide" evidence="2">
    <location>
        <begin position="1"/>
        <end position="17"/>
    </location>
</feature>
<dbReference type="InterPro" id="IPR000566">
    <property type="entry name" value="Lipocln_cytosolic_FA-bd_dom"/>
</dbReference>
<dbReference type="RefSeq" id="WP_123591585.1">
    <property type="nucleotide sequence ID" value="NZ_AYKF01000094.1"/>
</dbReference>
<dbReference type="EMBL" id="AYKF01000094">
    <property type="protein sequence ID" value="ROO27224.1"/>
    <property type="molecule type" value="Genomic_DNA"/>
</dbReference>
<dbReference type="InterPro" id="IPR022272">
    <property type="entry name" value="Lipocalin_CS"/>
</dbReference>
<gene>
    <name evidence="4" type="ORF">SAHL_11660</name>
</gene>
<comment type="subcellular location">
    <subcellularLocation>
        <location evidence="2">Cell outer membrane</location>
    </subcellularLocation>
</comment>
<evidence type="ECO:0000256" key="1">
    <source>
        <dbReference type="ARBA" id="ARBA00006889"/>
    </source>
</evidence>
<keyword evidence="2" id="KW-0446">Lipid-binding</keyword>
<comment type="subunit">
    <text evidence="2">Homodimer.</text>
</comment>
<feature type="chain" id="PRO_5018825293" description="Outer membrane lipoprotein Blc" evidence="2">
    <location>
        <begin position="18"/>
        <end position="183"/>
    </location>
</feature>
<proteinExistence type="inferred from homology"/>
<dbReference type="GO" id="GO:0006950">
    <property type="term" value="P:response to stress"/>
    <property type="evidence" value="ECO:0007669"/>
    <property type="project" value="UniProtKB-ARBA"/>
</dbReference>
<keyword evidence="2" id="KW-0998">Cell outer membrane</keyword>
<keyword evidence="2" id="KW-0472">Membrane</keyword>
<comment type="function">
    <text evidence="2">Involved in the storage or transport of lipids necessary for membrane maintenance under stressful conditions. Displays a binding preference for lysophospholipids.</text>
</comment>
<keyword evidence="2" id="KW-0732">Signal</keyword>
<dbReference type="CDD" id="cd19438">
    <property type="entry name" value="lipocalin_Blc-like"/>
    <property type="match status" value="1"/>
</dbReference>
<dbReference type="Pfam" id="PF08212">
    <property type="entry name" value="Lipocalin_2"/>
    <property type="match status" value="1"/>
</dbReference>
<dbReference type="GO" id="GO:0009279">
    <property type="term" value="C:cell outer membrane"/>
    <property type="evidence" value="ECO:0007669"/>
    <property type="project" value="UniProtKB-SubCell"/>
</dbReference>
<dbReference type="PANTHER" id="PTHR10612:SF34">
    <property type="entry name" value="APOLIPOPROTEIN D"/>
    <property type="match status" value="1"/>
</dbReference>
<dbReference type="PANTHER" id="PTHR10612">
    <property type="entry name" value="APOLIPOPROTEIN D"/>
    <property type="match status" value="1"/>
</dbReference>
<dbReference type="InterPro" id="IPR002446">
    <property type="entry name" value="Lipocalin_bac"/>
</dbReference>
<keyword evidence="2" id="KW-0449">Lipoprotein</keyword>
<comment type="similarity">
    <text evidence="1 2">Belongs to the calycin superfamily. Lipocalin family.</text>
</comment>
<dbReference type="PIRSF" id="PIRSF036893">
    <property type="entry name" value="Lipocalin_ApoD"/>
    <property type="match status" value="1"/>
</dbReference>
<dbReference type="InterPro" id="IPR012674">
    <property type="entry name" value="Calycin"/>
</dbReference>
<dbReference type="AlphaFoldDB" id="A0A423PNN7"/>
<comment type="caution">
    <text evidence="4">The sequence shown here is derived from an EMBL/GenBank/DDBJ whole genome shotgun (WGS) entry which is preliminary data.</text>
</comment>
<dbReference type="SUPFAM" id="SSF50814">
    <property type="entry name" value="Lipocalins"/>
    <property type="match status" value="1"/>
</dbReference>
<dbReference type="GO" id="GO:0008289">
    <property type="term" value="F:lipid binding"/>
    <property type="evidence" value="ECO:0007669"/>
    <property type="project" value="UniProtKB-UniRule"/>
</dbReference>
<name>A0A423PNN7_9GAMM</name>
<protein>
    <recommendedName>
        <fullName evidence="2">Outer membrane lipoprotein Blc</fullName>
    </recommendedName>
</protein>
<organism evidence="4 5">
    <name type="scientific">Salinisphaera orenii YIM 95161</name>
    <dbReference type="NCBI Taxonomy" id="1051139"/>
    <lineage>
        <taxon>Bacteria</taxon>
        <taxon>Pseudomonadati</taxon>
        <taxon>Pseudomonadota</taxon>
        <taxon>Gammaproteobacteria</taxon>
        <taxon>Salinisphaerales</taxon>
        <taxon>Salinisphaeraceae</taxon>
        <taxon>Salinisphaera</taxon>
    </lineage>
</organism>
<evidence type="ECO:0000259" key="3">
    <source>
        <dbReference type="Pfam" id="PF08212"/>
    </source>
</evidence>